<feature type="transmembrane region" description="Helical" evidence="10">
    <location>
        <begin position="47"/>
        <end position="66"/>
    </location>
</feature>
<dbReference type="AlphaFoldDB" id="A0A239HAN9"/>
<dbReference type="CDD" id="cd16917">
    <property type="entry name" value="HATPase_UhpB-NarQ-NarX-like"/>
    <property type="match status" value="1"/>
</dbReference>
<dbReference type="PANTHER" id="PTHR24421">
    <property type="entry name" value="NITRATE/NITRITE SENSOR PROTEIN NARX-RELATED"/>
    <property type="match status" value="1"/>
</dbReference>
<dbReference type="PANTHER" id="PTHR24421:SF10">
    <property type="entry name" value="NITRATE_NITRITE SENSOR PROTEIN NARQ"/>
    <property type="match status" value="1"/>
</dbReference>
<keyword evidence="11" id="KW-0732">Signal</keyword>
<feature type="domain" description="Histidine kinase/HSP90-like ATPase" evidence="12">
    <location>
        <begin position="549"/>
        <end position="640"/>
    </location>
</feature>
<evidence type="ECO:0000256" key="8">
    <source>
        <dbReference type="ARBA" id="ARBA00023012"/>
    </source>
</evidence>
<dbReference type="SMART" id="SM00387">
    <property type="entry name" value="HATPase_c"/>
    <property type="match status" value="1"/>
</dbReference>
<dbReference type="GO" id="GO:0016020">
    <property type="term" value="C:membrane"/>
    <property type="evidence" value="ECO:0007669"/>
    <property type="project" value="InterPro"/>
</dbReference>
<keyword evidence="10" id="KW-0472">Membrane</keyword>
<dbReference type="Gene3D" id="1.20.5.1930">
    <property type="match status" value="1"/>
</dbReference>
<keyword evidence="14" id="KW-1185">Reference proteome</keyword>
<keyword evidence="10" id="KW-1133">Transmembrane helix</keyword>
<name>A0A239HAN9_9ACTN</name>
<dbReference type="InterPro" id="IPR003594">
    <property type="entry name" value="HATPase_dom"/>
</dbReference>
<protein>
    <recommendedName>
        <fullName evidence="2">histidine kinase</fullName>
        <ecNumber evidence="2">2.7.13.3</ecNumber>
    </recommendedName>
</protein>
<keyword evidence="5" id="KW-0547">Nucleotide-binding</keyword>
<feature type="signal peptide" evidence="11">
    <location>
        <begin position="1"/>
        <end position="27"/>
    </location>
</feature>
<feature type="transmembrane region" description="Helical" evidence="10">
    <location>
        <begin position="220"/>
        <end position="238"/>
    </location>
</feature>
<organism evidence="13 14">
    <name type="scientific">Geodermatophilus saharensis</name>
    <dbReference type="NCBI Taxonomy" id="1137994"/>
    <lineage>
        <taxon>Bacteria</taxon>
        <taxon>Bacillati</taxon>
        <taxon>Actinomycetota</taxon>
        <taxon>Actinomycetes</taxon>
        <taxon>Geodermatophilales</taxon>
        <taxon>Geodermatophilaceae</taxon>
        <taxon>Geodermatophilus</taxon>
    </lineage>
</organism>
<dbReference type="GO" id="GO:0046983">
    <property type="term" value="F:protein dimerization activity"/>
    <property type="evidence" value="ECO:0007669"/>
    <property type="project" value="InterPro"/>
</dbReference>
<evidence type="ECO:0000256" key="3">
    <source>
        <dbReference type="ARBA" id="ARBA00022553"/>
    </source>
</evidence>
<feature type="transmembrane region" description="Helical" evidence="10">
    <location>
        <begin position="73"/>
        <end position="95"/>
    </location>
</feature>
<keyword evidence="4" id="KW-0808">Transferase</keyword>
<evidence type="ECO:0000256" key="7">
    <source>
        <dbReference type="ARBA" id="ARBA00022840"/>
    </source>
</evidence>
<dbReference type="GO" id="GO:0005524">
    <property type="term" value="F:ATP binding"/>
    <property type="evidence" value="ECO:0007669"/>
    <property type="project" value="UniProtKB-KW"/>
</dbReference>
<feature type="transmembrane region" description="Helical" evidence="10">
    <location>
        <begin position="250"/>
        <end position="275"/>
    </location>
</feature>
<keyword evidence="3" id="KW-0597">Phosphoprotein</keyword>
<gene>
    <name evidence="13" type="ORF">SAMN04488107_3776</name>
</gene>
<dbReference type="RefSeq" id="WP_089405432.1">
    <property type="nucleotide sequence ID" value="NZ_FZOH01000008.1"/>
</dbReference>
<feature type="transmembrane region" description="Helical" evidence="10">
    <location>
        <begin position="107"/>
        <end position="125"/>
    </location>
</feature>
<evidence type="ECO:0000259" key="12">
    <source>
        <dbReference type="SMART" id="SM00387"/>
    </source>
</evidence>
<keyword evidence="8" id="KW-0902">Two-component regulatory system</keyword>
<reference evidence="14" key="1">
    <citation type="submission" date="2017-06" db="EMBL/GenBank/DDBJ databases">
        <authorList>
            <person name="Varghese N."/>
            <person name="Submissions S."/>
        </authorList>
    </citation>
    <scope>NUCLEOTIDE SEQUENCE [LARGE SCALE GENOMIC DNA]</scope>
    <source>
        <strain evidence="14">DSM 45423</strain>
    </source>
</reference>
<feature type="transmembrane region" description="Helical" evidence="10">
    <location>
        <begin position="165"/>
        <end position="185"/>
    </location>
</feature>
<evidence type="ECO:0000256" key="10">
    <source>
        <dbReference type="SAM" id="Phobius"/>
    </source>
</evidence>
<dbReference type="SUPFAM" id="SSF55874">
    <property type="entry name" value="ATPase domain of HSP90 chaperone/DNA topoisomerase II/histidine kinase"/>
    <property type="match status" value="1"/>
</dbReference>
<dbReference type="InterPro" id="IPR050482">
    <property type="entry name" value="Sensor_HK_TwoCompSys"/>
</dbReference>
<dbReference type="OrthoDB" id="227596at2"/>
<dbReference type="EMBL" id="FZOH01000008">
    <property type="protein sequence ID" value="SNS78437.1"/>
    <property type="molecule type" value="Genomic_DNA"/>
</dbReference>
<evidence type="ECO:0000313" key="13">
    <source>
        <dbReference type="EMBL" id="SNS78437.1"/>
    </source>
</evidence>
<dbReference type="GO" id="GO:0000155">
    <property type="term" value="F:phosphorelay sensor kinase activity"/>
    <property type="evidence" value="ECO:0007669"/>
    <property type="project" value="InterPro"/>
</dbReference>
<dbReference type="EC" id="2.7.13.3" evidence="2"/>
<dbReference type="Pfam" id="PF02518">
    <property type="entry name" value="HATPase_c"/>
    <property type="match status" value="1"/>
</dbReference>
<dbReference type="Pfam" id="PF07730">
    <property type="entry name" value="HisKA_3"/>
    <property type="match status" value="1"/>
</dbReference>
<feature type="transmembrane region" description="Helical" evidence="10">
    <location>
        <begin position="197"/>
        <end position="214"/>
    </location>
</feature>
<evidence type="ECO:0000313" key="14">
    <source>
        <dbReference type="Proteomes" id="UP000198386"/>
    </source>
</evidence>
<dbReference type="InterPro" id="IPR036890">
    <property type="entry name" value="HATPase_C_sf"/>
</dbReference>
<evidence type="ECO:0000256" key="9">
    <source>
        <dbReference type="SAM" id="MobiDB-lite"/>
    </source>
</evidence>
<feature type="region of interest" description="Disordered" evidence="9">
    <location>
        <begin position="622"/>
        <end position="642"/>
    </location>
</feature>
<accession>A0A239HAN9</accession>
<evidence type="ECO:0000256" key="1">
    <source>
        <dbReference type="ARBA" id="ARBA00000085"/>
    </source>
</evidence>
<feature type="chain" id="PRO_5013076954" description="histidine kinase" evidence="11">
    <location>
        <begin position="28"/>
        <end position="642"/>
    </location>
</feature>
<dbReference type="InterPro" id="IPR011712">
    <property type="entry name" value="Sig_transdc_His_kin_sub3_dim/P"/>
</dbReference>
<sequence>MYRNRRGSRVALPAARLLAVCAVAATAAALALPVAAGGDWLPRLFRTPEPVAGPSFAVAGALLAGLPQARRLGWLLLAVGCSASAYVLATSWWAAAGQAGPAGWVRSWVWVPALLLVTTVLPQVVPSGRPLPGWWRVPHAAALALTALTTAALALPLGIGDPFGVPAFPVLLGALVAAGVASLVVRVRRADGVQRRQLAWAGYGVVAATAATFLAPWWGVSLAVLLVPAGLAVAAFRYRLYDIDVLVNRTVVGGVLLGLTALVYAAVVGWAGALLGDRRGWAPFLAAFAVALAFSPARLRVQRLVDRLLYGDRGDPYTLLTRVDAALGAAASPRQALRDGAAAVASGLRLRGAAVEVPLPGGAVVREEAGRVPADARRVPLALHGEPVGELLVAPRAAAAGLEPADDRVLADLAGRLAAAAYAVRLSGDLAESRERLVTAREEERRRLRRDLHDGLGPQLSAVVMTLDTAGSALRRDDPARAAALVAAAGTQAADAVADVRRLVHGLRPPTLDDLGLLGALRAGAAPLAERGPRVTVTGEGDLTGLPAAVEVAALRIAQEALHNAVRHAGARAVAIGVTAGADTVEVEVSDDGRGLPGRPVPGVGLSSMRERAAELGGSCTVGPGDPTGTRVHAVLPRHPHD</sequence>
<feature type="transmembrane region" description="Helical" evidence="10">
    <location>
        <begin position="137"/>
        <end position="159"/>
    </location>
</feature>
<comment type="catalytic activity">
    <reaction evidence="1">
        <text>ATP + protein L-histidine = ADP + protein N-phospho-L-histidine.</text>
        <dbReference type="EC" id="2.7.13.3"/>
    </reaction>
</comment>
<evidence type="ECO:0000256" key="6">
    <source>
        <dbReference type="ARBA" id="ARBA00022777"/>
    </source>
</evidence>
<evidence type="ECO:0000256" key="11">
    <source>
        <dbReference type="SAM" id="SignalP"/>
    </source>
</evidence>
<evidence type="ECO:0000256" key="4">
    <source>
        <dbReference type="ARBA" id="ARBA00022679"/>
    </source>
</evidence>
<keyword evidence="7" id="KW-0067">ATP-binding</keyword>
<keyword evidence="10" id="KW-0812">Transmembrane</keyword>
<evidence type="ECO:0000256" key="2">
    <source>
        <dbReference type="ARBA" id="ARBA00012438"/>
    </source>
</evidence>
<dbReference type="Gene3D" id="3.30.565.10">
    <property type="entry name" value="Histidine kinase-like ATPase, C-terminal domain"/>
    <property type="match status" value="1"/>
</dbReference>
<keyword evidence="6 13" id="KW-0418">Kinase</keyword>
<evidence type="ECO:0000256" key="5">
    <source>
        <dbReference type="ARBA" id="ARBA00022741"/>
    </source>
</evidence>
<dbReference type="Proteomes" id="UP000198386">
    <property type="component" value="Unassembled WGS sequence"/>
</dbReference>
<proteinExistence type="predicted"/>